<evidence type="ECO:0000256" key="3">
    <source>
        <dbReference type="ARBA" id="ARBA00022771"/>
    </source>
</evidence>
<dbReference type="Pfam" id="PF05699">
    <property type="entry name" value="Dimer_Tnp_hAT"/>
    <property type="match status" value="1"/>
</dbReference>
<dbReference type="OrthoDB" id="3252425at2759"/>
<dbReference type="GO" id="GO:0008270">
    <property type="term" value="F:zinc ion binding"/>
    <property type="evidence" value="ECO:0007669"/>
    <property type="project" value="UniProtKB-KW"/>
</dbReference>
<evidence type="ECO:0000313" key="7">
    <source>
        <dbReference type="EMBL" id="SJL18439.1"/>
    </source>
</evidence>
<keyword evidence="5" id="KW-0539">Nucleus</keyword>
<feature type="domain" description="HAT C-terminal dimerisation" evidence="6">
    <location>
        <begin position="357"/>
        <end position="435"/>
    </location>
</feature>
<dbReference type="PANTHER" id="PTHR46481">
    <property type="entry name" value="ZINC FINGER BED DOMAIN-CONTAINING PROTEIN 4"/>
    <property type="match status" value="1"/>
</dbReference>
<evidence type="ECO:0000259" key="6">
    <source>
        <dbReference type="Pfam" id="PF05699"/>
    </source>
</evidence>
<evidence type="ECO:0000256" key="2">
    <source>
        <dbReference type="ARBA" id="ARBA00022723"/>
    </source>
</evidence>
<protein>
    <recommendedName>
        <fullName evidence="6">HAT C-terminal dimerisation domain-containing protein</fullName>
    </recommendedName>
</protein>
<gene>
    <name evidence="7" type="ORF">ARMOST_22028</name>
</gene>
<dbReference type="GO" id="GO:0046983">
    <property type="term" value="F:protein dimerization activity"/>
    <property type="evidence" value="ECO:0007669"/>
    <property type="project" value="InterPro"/>
</dbReference>
<keyword evidence="8" id="KW-1185">Reference proteome</keyword>
<dbReference type="OMA" id="GHLLISH"/>
<accession>A0A284SBT5</accession>
<keyword evidence="2" id="KW-0479">Metal-binding</keyword>
<dbReference type="Proteomes" id="UP000219338">
    <property type="component" value="Unassembled WGS sequence"/>
</dbReference>
<dbReference type="EMBL" id="FUEG01000059">
    <property type="protein sequence ID" value="SJL18439.1"/>
    <property type="molecule type" value="Genomic_DNA"/>
</dbReference>
<comment type="subcellular location">
    <subcellularLocation>
        <location evidence="1">Nucleus</location>
    </subcellularLocation>
</comment>
<proteinExistence type="predicted"/>
<dbReference type="SUPFAM" id="SSF53098">
    <property type="entry name" value="Ribonuclease H-like"/>
    <property type="match status" value="1"/>
</dbReference>
<dbReference type="InterPro" id="IPR052035">
    <property type="entry name" value="ZnF_BED_domain_contain"/>
</dbReference>
<dbReference type="InterPro" id="IPR008906">
    <property type="entry name" value="HATC_C_dom"/>
</dbReference>
<dbReference type="AlphaFoldDB" id="A0A284SBT5"/>
<keyword evidence="4" id="KW-0862">Zinc</keyword>
<dbReference type="InterPro" id="IPR012337">
    <property type="entry name" value="RNaseH-like_sf"/>
</dbReference>
<keyword evidence="3" id="KW-0863">Zinc-finger</keyword>
<reference evidence="8" key="1">
    <citation type="journal article" date="2017" name="Nat. Ecol. Evol.">
        <title>Genome expansion and lineage-specific genetic innovations in the forest pathogenic fungi Armillaria.</title>
        <authorList>
            <person name="Sipos G."/>
            <person name="Prasanna A.N."/>
            <person name="Walter M.C."/>
            <person name="O'Connor E."/>
            <person name="Balint B."/>
            <person name="Krizsan K."/>
            <person name="Kiss B."/>
            <person name="Hess J."/>
            <person name="Varga T."/>
            <person name="Slot J."/>
            <person name="Riley R."/>
            <person name="Boka B."/>
            <person name="Rigling D."/>
            <person name="Barry K."/>
            <person name="Lee J."/>
            <person name="Mihaltcheva S."/>
            <person name="LaButti K."/>
            <person name="Lipzen A."/>
            <person name="Waldron R."/>
            <person name="Moloney N.M."/>
            <person name="Sperisen C."/>
            <person name="Kredics L."/>
            <person name="Vagvoelgyi C."/>
            <person name="Patrignani A."/>
            <person name="Fitzpatrick D."/>
            <person name="Nagy I."/>
            <person name="Doyle S."/>
            <person name="Anderson J.B."/>
            <person name="Grigoriev I.V."/>
            <person name="Gueldener U."/>
            <person name="Muensterkoetter M."/>
            <person name="Nagy L.G."/>
        </authorList>
    </citation>
    <scope>NUCLEOTIDE SEQUENCE [LARGE SCALE GENOMIC DNA]</scope>
    <source>
        <strain evidence="8">C18/9</strain>
    </source>
</reference>
<dbReference type="GO" id="GO:0005634">
    <property type="term" value="C:nucleus"/>
    <property type="evidence" value="ECO:0007669"/>
    <property type="project" value="UniProtKB-SubCell"/>
</dbReference>
<sequence>MISILADNIPAFPGEKHRTRCFAHVINLIAKSLLNQFQPPKKKKEDATNDIERDLIELAEGLEREDLDVRLEEAEAAAGHVEKDDVDGLIDEVVLLSAEDKEKWLAETRSVQMALIRKLSYKIIHSSTILLPEWRKIIDELKLAQKMLLRDVSTRWNSTFDMLDAAIAYKSAIKEITGDENNKLTEYELSRTEWTVLENLCDVLKVLKDATLYFSRSTPNLATVIPAMDHIDQVFATASIQNTQLSAPMRASLLVAKKTLNRYYSMTDKSDLYRIAMILHPRYKLDYFVEANWEPGWIADACRVLCEEFDRKYKHLMDDVVVMEDEKDTNAQSLQSDNIFDNLNSLKAPKRADVRDDLDRYLSTDTELTDNPLMWWKEKQSMYPCLSRMALDYLSIPATSVDVERTFSRGHLLISHIRNKLTAQTSRALMCLGQWSVYGFIHDTDIQDVSRMPELPEDACHEDQDFLMPEGWDRIE</sequence>
<organism evidence="7 8">
    <name type="scientific">Armillaria ostoyae</name>
    <name type="common">Armillaria root rot fungus</name>
    <dbReference type="NCBI Taxonomy" id="47428"/>
    <lineage>
        <taxon>Eukaryota</taxon>
        <taxon>Fungi</taxon>
        <taxon>Dikarya</taxon>
        <taxon>Basidiomycota</taxon>
        <taxon>Agaricomycotina</taxon>
        <taxon>Agaricomycetes</taxon>
        <taxon>Agaricomycetidae</taxon>
        <taxon>Agaricales</taxon>
        <taxon>Marasmiineae</taxon>
        <taxon>Physalacriaceae</taxon>
        <taxon>Armillaria</taxon>
    </lineage>
</organism>
<name>A0A284SBT5_ARMOS</name>
<evidence type="ECO:0000256" key="4">
    <source>
        <dbReference type="ARBA" id="ARBA00022833"/>
    </source>
</evidence>
<dbReference type="PANTHER" id="PTHR46481:SF10">
    <property type="entry name" value="ZINC FINGER BED DOMAIN-CONTAINING PROTEIN 39"/>
    <property type="match status" value="1"/>
</dbReference>
<evidence type="ECO:0000256" key="1">
    <source>
        <dbReference type="ARBA" id="ARBA00004123"/>
    </source>
</evidence>
<evidence type="ECO:0000256" key="5">
    <source>
        <dbReference type="ARBA" id="ARBA00023242"/>
    </source>
</evidence>
<evidence type="ECO:0000313" key="8">
    <source>
        <dbReference type="Proteomes" id="UP000219338"/>
    </source>
</evidence>